<dbReference type="Pfam" id="PF13177">
    <property type="entry name" value="DNA_pol3_delta2"/>
    <property type="match status" value="1"/>
</dbReference>
<gene>
    <name evidence="2" type="ORF">crov329</name>
</gene>
<keyword evidence="1" id="KW-0235">DNA replication</keyword>
<protein>
    <submittedName>
        <fullName evidence="2">Putative DNA replication factor C subunit</fullName>
    </submittedName>
</protein>
<dbReference type="InterPro" id="IPR050238">
    <property type="entry name" value="DNA_Rep/Repair_Clamp_Loader"/>
</dbReference>
<dbReference type="InterPro" id="IPR027417">
    <property type="entry name" value="P-loop_NTPase"/>
</dbReference>
<evidence type="ECO:0000313" key="2">
    <source>
        <dbReference type="EMBL" id="ADO67363.1"/>
    </source>
</evidence>
<dbReference type="KEGG" id="vg:9887732"/>
<dbReference type="GO" id="GO:0006261">
    <property type="term" value="P:DNA-templated DNA replication"/>
    <property type="evidence" value="ECO:0007669"/>
    <property type="project" value="TreeGrafter"/>
</dbReference>
<name>E3T5A0_CROVB</name>
<dbReference type="Gene3D" id="3.40.50.300">
    <property type="entry name" value="P-loop containing nucleotide triphosphate hydrolases"/>
    <property type="match status" value="1"/>
</dbReference>
<evidence type="ECO:0000313" key="3">
    <source>
        <dbReference type="Proteomes" id="UP000029781"/>
    </source>
</evidence>
<dbReference type="GO" id="GO:0006281">
    <property type="term" value="P:DNA repair"/>
    <property type="evidence" value="ECO:0007669"/>
    <property type="project" value="TreeGrafter"/>
</dbReference>
<sequence>MAFSKETKEKINDLIFENYNFDEKNENIIIYGLEEYCEEYFIRKLLEKIYGEISIIKENYELENYNKTIIEIKKSDNHIEFNPLNSGSDRYALSSLMDDFGSNPMINMVIKGTKNNKRTIIINKIDYLNYYCQASLRRNMEKYSHVTNFILICQNLSKITEPIRSRCSLITMENFNKNKILKQVLPNFEEDDTDNLSELILSNELKRLNLGEVKNLKNYINRIFNLHKLCFNDELIRKLKLLIYNIYISNYNLDDILIELNNYIMKLDIKIDLKYLILKEILKTNHNLNLGKRYLIHFENLFIKIFHILTINKIII</sequence>
<reference evidence="2 3" key="1">
    <citation type="journal article" date="2010" name="Proc. Natl. Acad. Sci. U.S.A.">
        <title>Giant virus with a remarkable complement of genes infects marine zooplankton.</title>
        <authorList>
            <person name="Fischer M.G."/>
            <person name="Allen M.J."/>
            <person name="Wilson W.H."/>
            <person name="Suttle C.A."/>
        </authorList>
    </citation>
    <scope>NUCLEOTIDE SEQUENCE [LARGE SCALE GENOMIC DNA]</scope>
    <source>
        <strain evidence="2 3">BV-PW1</strain>
    </source>
</reference>
<dbReference type="RefSeq" id="YP_003969962.1">
    <property type="nucleotide sequence ID" value="NC_014637.1"/>
</dbReference>
<keyword evidence="3" id="KW-1185">Reference proteome</keyword>
<accession>E3T5A0</accession>
<dbReference type="OrthoDB" id="6647at10239"/>
<dbReference type="EMBL" id="GU244497">
    <property type="protein sequence ID" value="ADO67363.1"/>
    <property type="molecule type" value="Genomic_DNA"/>
</dbReference>
<proteinExistence type="predicted"/>
<dbReference type="GO" id="GO:0003689">
    <property type="term" value="F:DNA clamp loader activity"/>
    <property type="evidence" value="ECO:0007669"/>
    <property type="project" value="TreeGrafter"/>
</dbReference>
<evidence type="ECO:0000256" key="1">
    <source>
        <dbReference type="ARBA" id="ARBA00022705"/>
    </source>
</evidence>
<dbReference type="PANTHER" id="PTHR11669">
    <property type="entry name" value="REPLICATION FACTOR C / DNA POLYMERASE III GAMMA-TAU SUBUNIT"/>
    <property type="match status" value="1"/>
</dbReference>
<organism evidence="2 3">
    <name type="scientific">Cafeteria roenbergensis virus (strain BV-PW1)</name>
    <name type="common">CroV</name>
    <dbReference type="NCBI Taxonomy" id="693272"/>
    <lineage>
        <taxon>Viruses</taxon>
        <taxon>Varidnaviria</taxon>
        <taxon>Bamfordvirae</taxon>
        <taxon>Nucleocytoviricota</taxon>
        <taxon>Megaviricetes</taxon>
        <taxon>Imitervirales</taxon>
        <taxon>Mimiviridae</taxon>
        <taxon>Aliimimivirinae</taxon>
        <taxon>Rheavirus</taxon>
        <taxon>Rheavirus sinusmexicani</taxon>
    </lineage>
</organism>
<dbReference type="SUPFAM" id="SSF52540">
    <property type="entry name" value="P-loop containing nucleoside triphosphate hydrolases"/>
    <property type="match status" value="1"/>
</dbReference>
<dbReference type="GeneID" id="9887732"/>
<dbReference type="PANTHER" id="PTHR11669:SF1">
    <property type="entry name" value="REPLICATION FACTOR C SUBUNIT 3"/>
    <property type="match status" value="1"/>
</dbReference>
<dbReference type="Proteomes" id="UP000029781">
    <property type="component" value="Segment"/>
</dbReference>
<organismHost>
    <name type="scientific">Cafeteria roenbergensis</name>
    <name type="common">Marine flagellate</name>
    <dbReference type="NCBI Taxonomy" id="33653"/>
</organismHost>